<keyword evidence="12 16" id="KW-0333">Golgi apparatus</keyword>
<dbReference type="CDD" id="cd23459">
    <property type="entry name" value="beta-trefoil_Ricin_Pgant1-like"/>
    <property type="match status" value="1"/>
</dbReference>
<keyword evidence="5 16" id="KW-0328">Glycosyltransferase</keyword>
<keyword evidence="19" id="KW-1185">Reference proteome</keyword>
<reference evidence="18 19" key="1">
    <citation type="submission" date="2024-03" db="EMBL/GenBank/DDBJ databases">
        <title>The genome assembly and annotation of the cricket Gryllus longicercus Weissman &amp; Gray.</title>
        <authorList>
            <person name="Szrajer S."/>
            <person name="Gray D."/>
            <person name="Ylla G."/>
        </authorList>
    </citation>
    <scope>NUCLEOTIDE SEQUENCE [LARGE SCALE GENOMIC DNA]</scope>
    <source>
        <strain evidence="18">DAG 2021-001</strain>
        <tissue evidence="18">Whole body minus gut</tissue>
    </source>
</reference>
<gene>
    <name evidence="18" type="ORF">R5R35_003764</name>
</gene>
<keyword evidence="15 16" id="KW-0464">Manganese</keyword>
<evidence type="ECO:0000313" key="19">
    <source>
        <dbReference type="Proteomes" id="UP001378592"/>
    </source>
</evidence>
<dbReference type="Gene3D" id="3.90.550.10">
    <property type="entry name" value="Spore Coat Polysaccharide Biosynthesis Protein SpsA, Chain A"/>
    <property type="match status" value="1"/>
</dbReference>
<evidence type="ECO:0000256" key="8">
    <source>
        <dbReference type="ARBA" id="ARBA00022723"/>
    </source>
</evidence>
<dbReference type="InterPro" id="IPR029044">
    <property type="entry name" value="Nucleotide-diphossugar_trans"/>
</dbReference>
<dbReference type="GO" id="GO:0006493">
    <property type="term" value="P:protein O-linked glycosylation"/>
    <property type="evidence" value="ECO:0007669"/>
    <property type="project" value="TreeGrafter"/>
</dbReference>
<comment type="subcellular location">
    <subcellularLocation>
        <location evidence="2 16">Golgi apparatus membrane</location>
        <topology evidence="2 16">Single-pass type II membrane protein</topology>
    </subcellularLocation>
</comment>
<proteinExistence type="inferred from homology"/>
<keyword evidence="6 16" id="KW-0808">Transferase</keyword>
<feature type="domain" description="Ricin B lectin" evidence="17">
    <location>
        <begin position="482"/>
        <end position="611"/>
    </location>
</feature>
<dbReference type="SMART" id="SM00458">
    <property type="entry name" value="RICIN"/>
    <property type="match status" value="1"/>
</dbReference>
<evidence type="ECO:0000256" key="13">
    <source>
        <dbReference type="ARBA" id="ARBA00023136"/>
    </source>
</evidence>
<dbReference type="GO" id="GO:0000139">
    <property type="term" value="C:Golgi membrane"/>
    <property type="evidence" value="ECO:0007669"/>
    <property type="project" value="UniProtKB-SubCell"/>
</dbReference>
<dbReference type="SUPFAM" id="SSF50370">
    <property type="entry name" value="Ricin B-like lectins"/>
    <property type="match status" value="1"/>
</dbReference>
<dbReference type="Gene3D" id="2.80.10.50">
    <property type="match status" value="1"/>
</dbReference>
<evidence type="ECO:0000256" key="5">
    <source>
        <dbReference type="ARBA" id="ARBA00022676"/>
    </source>
</evidence>
<keyword evidence="7 16" id="KW-0812">Transmembrane</keyword>
<evidence type="ECO:0000256" key="3">
    <source>
        <dbReference type="ARBA" id="ARBA00004922"/>
    </source>
</evidence>
<protein>
    <recommendedName>
        <fullName evidence="16">Polypeptide N-acetylgalactosaminyltransferase</fullName>
        <ecNumber evidence="16">2.4.1.-</ecNumber>
    </recommendedName>
    <alternativeName>
        <fullName evidence="16">Protein-UDP acetylgalactosaminyltransferase</fullName>
    </alternativeName>
</protein>
<dbReference type="SUPFAM" id="SSF53448">
    <property type="entry name" value="Nucleotide-diphospho-sugar transferases"/>
    <property type="match status" value="1"/>
</dbReference>
<evidence type="ECO:0000256" key="12">
    <source>
        <dbReference type="ARBA" id="ARBA00023034"/>
    </source>
</evidence>
<comment type="pathway">
    <text evidence="3 16">Protein modification; protein glycosylation.</text>
</comment>
<evidence type="ECO:0000256" key="16">
    <source>
        <dbReference type="RuleBase" id="RU361242"/>
    </source>
</evidence>
<evidence type="ECO:0000256" key="4">
    <source>
        <dbReference type="ARBA" id="ARBA00005680"/>
    </source>
</evidence>
<feature type="transmembrane region" description="Helical" evidence="16">
    <location>
        <begin position="12"/>
        <end position="30"/>
    </location>
</feature>
<dbReference type="Proteomes" id="UP001378592">
    <property type="component" value="Unassembled WGS sequence"/>
</dbReference>
<comment type="cofactor">
    <cofactor evidence="1 16">
        <name>Mn(2+)</name>
        <dbReference type="ChEBI" id="CHEBI:29035"/>
    </cofactor>
</comment>
<evidence type="ECO:0000256" key="1">
    <source>
        <dbReference type="ARBA" id="ARBA00001936"/>
    </source>
</evidence>
<dbReference type="FunFam" id="3.90.550.10:FF:000021">
    <property type="entry name" value="Polypeptide N-acetylgalactosaminyltransferase"/>
    <property type="match status" value="1"/>
</dbReference>
<dbReference type="PANTHER" id="PTHR11675">
    <property type="entry name" value="N-ACETYLGALACTOSAMINYLTRANSFERASE"/>
    <property type="match status" value="1"/>
</dbReference>
<keyword evidence="8" id="KW-0479">Metal-binding</keyword>
<evidence type="ECO:0000256" key="10">
    <source>
        <dbReference type="ARBA" id="ARBA00022968"/>
    </source>
</evidence>
<dbReference type="EC" id="2.4.1.-" evidence="16"/>
<name>A0AAN9V586_9ORTH</name>
<accession>A0AAN9V586</accession>
<keyword evidence="11 16" id="KW-1133">Transmembrane helix</keyword>
<evidence type="ECO:0000256" key="15">
    <source>
        <dbReference type="ARBA" id="ARBA00023211"/>
    </source>
</evidence>
<dbReference type="InterPro" id="IPR035992">
    <property type="entry name" value="Ricin_B-like_lectins"/>
</dbReference>
<keyword evidence="13 16" id="KW-0472">Membrane</keyword>
<dbReference type="InterPro" id="IPR000772">
    <property type="entry name" value="Ricin_B_lectin"/>
</dbReference>
<comment type="similarity">
    <text evidence="4 16">Belongs to the glycosyltransferase 2 family. GalNAc-T subfamily.</text>
</comment>
<dbReference type="AlphaFoldDB" id="A0AAN9V586"/>
<keyword evidence="9 16" id="KW-0430">Lectin</keyword>
<evidence type="ECO:0000256" key="9">
    <source>
        <dbReference type="ARBA" id="ARBA00022734"/>
    </source>
</evidence>
<keyword evidence="10" id="KW-0735">Signal-anchor</keyword>
<dbReference type="GO" id="GO:0030246">
    <property type="term" value="F:carbohydrate binding"/>
    <property type="evidence" value="ECO:0007669"/>
    <property type="project" value="UniProtKB-KW"/>
</dbReference>
<evidence type="ECO:0000256" key="6">
    <source>
        <dbReference type="ARBA" id="ARBA00022679"/>
    </source>
</evidence>
<dbReference type="CDD" id="cd02510">
    <property type="entry name" value="pp-GalNAc-T"/>
    <property type="match status" value="1"/>
</dbReference>
<dbReference type="GO" id="GO:0004653">
    <property type="term" value="F:polypeptide N-acetylgalactosaminyltransferase activity"/>
    <property type="evidence" value="ECO:0007669"/>
    <property type="project" value="UniProtKB-ARBA"/>
</dbReference>
<dbReference type="InterPro" id="IPR045885">
    <property type="entry name" value="GalNAc-T"/>
</dbReference>
<dbReference type="InterPro" id="IPR001173">
    <property type="entry name" value="Glyco_trans_2-like"/>
</dbReference>
<evidence type="ECO:0000256" key="2">
    <source>
        <dbReference type="ARBA" id="ARBA00004323"/>
    </source>
</evidence>
<dbReference type="EMBL" id="JAZDUA010000700">
    <property type="protein sequence ID" value="KAK7789858.1"/>
    <property type="molecule type" value="Genomic_DNA"/>
</dbReference>
<evidence type="ECO:0000313" key="18">
    <source>
        <dbReference type="EMBL" id="KAK7789858.1"/>
    </source>
</evidence>
<comment type="caution">
    <text evidence="18">The sequence shown here is derived from an EMBL/GenBank/DDBJ whole genome shotgun (WGS) entry which is preliminary data.</text>
</comment>
<dbReference type="PROSITE" id="PS50231">
    <property type="entry name" value="RICIN_B_LECTIN"/>
    <property type="match status" value="1"/>
</dbReference>
<evidence type="ECO:0000259" key="17">
    <source>
        <dbReference type="SMART" id="SM00458"/>
    </source>
</evidence>
<dbReference type="Pfam" id="PF00652">
    <property type="entry name" value="Ricin_B_lectin"/>
    <property type="match status" value="1"/>
</dbReference>
<dbReference type="Pfam" id="PF00535">
    <property type="entry name" value="Glycos_transf_2"/>
    <property type="match status" value="1"/>
</dbReference>
<evidence type="ECO:0000256" key="7">
    <source>
        <dbReference type="ARBA" id="ARBA00022692"/>
    </source>
</evidence>
<dbReference type="PANTHER" id="PTHR11675:SF43">
    <property type="entry name" value="POLYPEPTIDE N-ACETYLGALACTOSAMINYLTRANSFERASE 1"/>
    <property type="match status" value="1"/>
</dbReference>
<evidence type="ECO:0000256" key="14">
    <source>
        <dbReference type="ARBA" id="ARBA00023157"/>
    </source>
</evidence>
<evidence type="ECO:0000256" key="11">
    <source>
        <dbReference type="ARBA" id="ARBA00022989"/>
    </source>
</evidence>
<keyword evidence="14 16" id="KW-1015">Disulfide bond</keyword>
<organism evidence="18 19">
    <name type="scientific">Gryllus longicercus</name>
    <dbReference type="NCBI Taxonomy" id="2509291"/>
    <lineage>
        <taxon>Eukaryota</taxon>
        <taxon>Metazoa</taxon>
        <taxon>Ecdysozoa</taxon>
        <taxon>Arthropoda</taxon>
        <taxon>Hexapoda</taxon>
        <taxon>Insecta</taxon>
        <taxon>Pterygota</taxon>
        <taxon>Neoptera</taxon>
        <taxon>Polyneoptera</taxon>
        <taxon>Orthoptera</taxon>
        <taxon>Ensifera</taxon>
        <taxon>Gryllidea</taxon>
        <taxon>Grylloidea</taxon>
        <taxon>Gryllidae</taxon>
        <taxon>Gryllinae</taxon>
        <taxon>Gryllus</taxon>
    </lineage>
</organism>
<dbReference type="GO" id="GO:0046872">
    <property type="term" value="F:metal ion binding"/>
    <property type="evidence" value="ECO:0007669"/>
    <property type="project" value="UniProtKB-KW"/>
</dbReference>
<sequence length="618" mass="71275">MCRAILYGRKCRFLKYVFIINLFGIILWFLSTNKILKSGQVFEESLQIGPQGPKILKVIKSNPSHSSPLKRYTNMLEKYNESFASKSYTSEEYENMIQEDEAYIIPGLGDGGVAVELDSEEAALAQKLMKKEAFNIILSDKIPYNRKTPDSRNPLCKRRKYDEDLPNASVVIIFNNEAWSPLIRTVYSVINGSPKHLLKEIILVDDKSDRAVLQGKLEYYIRTRFPSLVRLVRLPERSGLIRARLAGARAATGDVLIFLDSHCEVVEDWLRPLLQRIKEKRTAVLVPIIDVIDDQTFEYSYSKSAPEFFQIGGFTWSGHFTWFNIPPEEEKRRQSPVAPTRSPTMAGGLFAIDRNYFWEIGSYDEQMDVWGGENLEMSFRVWQCGGSLETIPCSRVGHIFRDFHPYKFPGGKDTHGINTARLVEVWMDSYKRLFYMHRPDLLNIDIGDISDRKELRERLKCKSFKWYLENIYPQKFILDENVQAYGRVRNNLNLCLDHLQRSSKSQYDLGIYSCHTALTASQYFSLSKTGELRREENCAEVQREKSPPYQHKVVMYKCHGLRGNQEWKISPVKQMVNQQTGLCLESASLTSGSDLYVAACSESSSQQWHWDHMLITAS</sequence>